<dbReference type="EC" id="2.4.-.-" evidence="5"/>
<evidence type="ECO:0000256" key="1">
    <source>
        <dbReference type="ARBA" id="ARBA00022676"/>
    </source>
</evidence>
<dbReference type="GO" id="GO:0016757">
    <property type="term" value="F:glycosyltransferase activity"/>
    <property type="evidence" value="ECO:0007669"/>
    <property type="project" value="UniProtKB-KW"/>
</dbReference>
<reference evidence="5 6" key="1">
    <citation type="submission" date="2021-08" db="EMBL/GenBank/DDBJ databases">
        <authorList>
            <person name="Peeters C."/>
        </authorList>
    </citation>
    <scope>NUCLEOTIDE SEQUENCE [LARGE SCALE GENOMIC DNA]</scope>
    <source>
        <strain evidence="5 6">LMG 21510</strain>
    </source>
</reference>
<proteinExistence type="predicted"/>
<dbReference type="PANTHER" id="PTHR12526:SF510">
    <property type="entry name" value="D-INOSITOL 3-PHOSPHATE GLYCOSYLTRANSFERASE"/>
    <property type="match status" value="1"/>
</dbReference>
<protein>
    <submittedName>
        <fullName evidence="5">Glycosyltransferase EpsF</fullName>
        <ecNumber evidence="5">2.4.-.-</ecNumber>
    </submittedName>
</protein>
<organism evidence="5 6">
    <name type="scientific">Cupriavidus respiraculi</name>
    <dbReference type="NCBI Taxonomy" id="195930"/>
    <lineage>
        <taxon>Bacteria</taxon>
        <taxon>Pseudomonadati</taxon>
        <taxon>Pseudomonadota</taxon>
        <taxon>Betaproteobacteria</taxon>
        <taxon>Burkholderiales</taxon>
        <taxon>Burkholderiaceae</taxon>
        <taxon>Cupriavidus</taxon>
    </lineage>
</organism>
<keyword evidence="6" id="KW-1185">Reference proteome</keyword>
<dbReference type="InterPro" id="IPR001296">
    <property type="entry name" value="Glyco_trans_1"/>
</dbReference>
<dbReference type="InterPro" id="IPR028098">
    <property type="entry name" value="Glyco_trans_4-like_N"/>
</dbReference>
<dbReference type="Gene3D" id="3.40.50.2000">
    <property type="entry name" value="Glycogen Phosphorylase B"/>
    <property type="match status" value="2"/>
</dbReference>
<dbReference type="Pfam" id="PF13439">
    <property type="entry name" value="Glyco_transf_4"/>
    <property type="match status" value="1"/>
</dbReference>
<evidence type="ECO:0000259" key="3">
    <source>
        <dbReference type="Pfam" id="PF00534"/>
    </source>
</evidence>
<dbReference type="Proteomes" id="UP000721236">
    <property type="component" value="Unassembled WGS sequence"/>
</dbReference>
<dbReference type="Pfam" id="PF00534">
    <property type="entry name" value="Glycos_transf_1"/>
    <property type="match status" value="1"/>
</dbReference>
<evidence type="ECO:0000313" key="5">
    <source>
        <dbReference type="EMBL" id="CAG9177812.1"/>
    </source>
</evidence>
<feature type="domain" description="Glycosyltransferase subfamily 4-like N-terminal" evidence="4">
    <location>
        <begin position="21"/>
        <end position="175"/>
    </location>
</feature>
<dbReference type="PANTHER" id="PTHR12526">
    <property type="entry name" value="GLYCOSYLTRANSFERASE"/>
    <property type="match status" value="1"/>
</dbReference>
<dbReference type="EMBL" id="CAJZAH010000003">
    <property type="protein sequence ID" value="CAG9177812.1"/>
    <property type="molecule type" value="Genomic_DNA"/>
</dbReference>
<evidence type="ECO:0000256" key="2">
    <source>
        <dbReference type="ARBA" id="ARBA00022679"/>
    </source>
</evidence>
<keyword evidence="1 5" id="KW-0328">Glycosyltransferase</keyword>
<evidence type="ECO:0000313" key="6">
    <source>
        <dbReference type="Proteomes" id="UP000721236"/>
    </source>
</evidence>
<feature type="domain" description="Glycosyl transferase family 1" evidence="3">
    <location>
        <begin position="183"/>
        <end position="334"/>
    </location>
</feature>
<dbReference type="SUPFAM" id="SSF53756">
    <property type="entry name" value="UDP-Glycosyltransferase/glycogen phosphorylase"/>
    <property type="match status" value="1"/>
</dbReference>
<evidence type="ECO:0000259" key="4">
    <source>
        <dbReference type="Pfam" id="PF13439"/>
    </source>
</evidence>
<gene>
    <name evidence="5" type="primary">epsF_2</name>
    <name evidence="5" type="ORF">LMG21510_03402</name>
</gene>
<comment type="caution">
    <text evidence="5">The sequence shown here is derived from an EMBL/GenBank/DDBJ whole genome shotgun (WGS) entry which is preliminary data.</text>
</comment>
<keyword evidence="2 5" id="KW-0808">Transferase</keyword>
<sequence length="380" mass="40249">MAPAEAAPMRILLLTTGLRLGGAEQQVAALAQRFVALGHAVAIVSLTPDCEVSLPAAAQVLRLDMRKTPWSMAAALWRVRGFVREWRPDVMHAHMVHANLFARVLTRFGGMPPLVCTAHSYDEGGAARMLAYRLTDRWCRLTTHVGEQGRQRMIALRAVHAARIAVVPNGIDTARFRPDPTTRDAARAALGVGADTPLILNVGRLVPEKAQGLLLRAFAGLPTGHGARLLIAGEGPQRTELVQRIAQLGLQQQATLLGARNDIAALLNAADLFVLSSDIEGMPIALGEALACGCPVVATDAPGVVELIGDRTGVVPRADADALSAAMATALADGRGDAAAQAARHQRIASRLSLEAVARQWLDCYGRLADTATTARVETA</sequence>
<name>A0ABM8XCK3_9BURK</name>
<accession>A0ABM8XCK3</accession>
<dbReference type="RefSeq" id="WP_224042919.1">
    <property type="nucleotide sequence ID" value="NZ_CAJZAH010000003.1"/>
</dbReference>